<keyword evidence="16" id="KW-1185">Reference proteome</keyword>
<evidence type="ECO:0000256" key="5">
    <source>
        <dbReference type="ARBA" id="ARBA00022679"/>
    </source>
</evidence>
<keyword evidence="4" id="KW-0328">Glycosyltransferase</keyword>
<feature type="domain" description="Galactosyltransferase C-terminal" evidence="13">
    <location>
        <begin position="472"/>
        <end position="528"/>
    </location>
</feature>
<feature type="compositionally biased region" description="Polar residues" evidence="11">
    <location>
        <begin position="265"/>
        <end position="281"/>
    </location>
</feature>
<gene>
    <name evidence="15" type="ORF">PACLA_8A009461</name>
</gene>
<keyword evidence="8 12" id="KW-1133">Transmembrane helix</keyword>
<evidence type="ECO:0000256" key="11">
    <source>
        <dbReference type="SAM" id="MobiDB-lite"/>
    </source>
</evidence>
<dbReference type="GO" id="GO:0005794">
    <property type="term" value="C:Golgi apparatus"/>
    <property type="evidence" value="ECO:0007669"/>
    <property type="project" value="TreeGrafter"/>
</dbReference>
<dbReference type="PANTHER" id="PTHR19300:SF57">
    <property type="entry name" value="BETA-1,4-N-ACETYLGALACTOSAMINYLTRANSFERASE"/>
    <property type="match status" value="1"/>
</dbReference>
<dbReference type="GO" id="GO:0008378">
    <property type="term" value="F:galactosyltransferase activity"/>
    <property type="evidence" value="ECO:0007669"/>
    <property type="project" value="TreeGrafter"/>
</dbReference>
<organism evidence="15 16">
    <name type="scientific">Paramuricea clavata</name>
    <name type="common">Red gorgonian</name>
    <name type="synonym">Violescent sea-whip</name>
    <dbReference type="NCBI Taxonomy" id="317549"/>
    <lineage>
        <taxon>Eukaryota</taxon>
        <taxon>Metazoa</taxon>
        <taxon>Cnidaria</taxon>
        <taxon>Anthozoa</taxon>
        <taxon>Octocorallia</taxon>
        <taxon>Malacalcyonacea</taxon>
        <taxon>Plexauridae</taxon>
        <taxon>Paramuricea</taxon>
    </lineage>
</organism>
<feature type="compositionally biased region" description="Low complexity" evidence="11">
    <location>
        <begin position="300"/>
        <end position="309"/>
    </location>
</feature>
<dbReference type="GO" id="GO:0005975">
    <property type="term" value="P:carbohydrate metabolic process"/>
    <property type="evidence" value="ECO:0007669"/>
    <property type="project" value="InterPro"/>
</dbReference>
<evidence type="ECO:0000256" key="3">
    <source>
        <dbReference type="ARBA" id="ARBA00005735"/>
    </source>
</evidence>
<evidence type="ECO:0000256" key="6">
    <source>
        <dbReference type="ARBA" id="ARBA00022692"/>
    </source>
</evidence>
<feature type="compositionally biased region" description="Polar residues" evidence="11">
    <location>
        <begin position="67"/>
        <end position="86"/>
    </location>
</feature>
<dbReference type="InterPro" id="IPR027995">
    <property type="entry name" value="Galactosyl_T_N"/>
</dbReference>
<protein>
    <submittedName>
        <fullName evidence="15">Beta-1,4-N-acetylgalactosaminyltransferase bre-4-like</fullName>
    </submittedName>
</protein>
<feature type="non-terminal residue" evidence="15">
    <location>
        <position position="1"/>
    </location>
</feature>
<evidence type="ECO:0000256" key="1">
    <source>
        <dbReference type="ARBA" id="ARBA00004606"/>
    </source>
</evidence>
<accession>A0A7D9J7N0</accession>
<dbReference type="SUPFAM" id="SSF53448">
    <property type="entry name" value="Nucleotide-diphospho-sugar transferases"/>
    <property type="match status" value="1"/>
</dbReference>
<dbReference type="OrthoDB" id="10038994at2759"/>
<dbReference type="PANTHER" id="PTHR19300">
    <property type="entry name" value="BETA-1,4-GALACTOSYLTRANSFERASE"/>
    <property type="match status" value="1"/>
</dbReference>
<feature type="region of interest" description="Disordered" evidence="11">
    <location>
        <begin position="295"/>
        <end position="326"/>
    </location>
</feature>
<feature type="transmembrane region" description="Helical" evidence="12">
    <location>
        <begin position="12"/>
        <end position="31"/>
    </location>
</feature>
<dbReference type="EMBL" id="CACRXK020012714">
    <property type="protein sequence ID" value="CAB4023846.1"/>
    <property type="molecule type" value="Genomic_DNA"/>
</dbReference>
<dbReference type="AlphaFoldDB" id="A0A7D9J7N0"/>
<feature type="compositionally biased region" description="Polar residues" evidence="11">
    <location>
        <begin position="310"/>
        <end position="326"/>
    </location>
</feature>
<proteinExistence type="inferred from homology"/>
<feature type="domain" description="Galactosyltransferase N-terminal" evidence="14">
    <location>
        <begin position="333"/>
        <end position="467"/>
    </location>
</feature>
<comment type="pathway">
    <text evidence="2">Protein modification; protein glycosylation.</text>
</comment>
<dbReference type="InterPro" id="IPR029044">
    <property type="entry name" value="Nucleotide-diphossugar_trans"/>
</dbReference>
<feature type="compositionally biased region" description="Polar residues" evidence="11">
    <location>
        <begin position="220"/>
        <end position="244"/>
    </location>
</feature>
<evidence type="ECO:0000313" key="16">
    <source>
        <dbReference type="Proteomes" id="UP001152795"/>
    </source>
</evidence>
<evidence type="ECO:0000313" key="15">
    <source>
        <dbReference type="EMBL" id="CAB4023846.1"/>
    </source>
</evidence>
<comment type="subcellular location">
    <subcellularLocation>
        <location evidence="1">Membrane</location>
        <topology evidence="1">Single-pass type II membrane protein</topology>
    </subcellularLocation>
</comment>
<dbReference type="UniPathway" id="UPA00378"/>
<reference evidence="15" key="1">
    <citation type="submission" date="2020-04" db="EMBL/GenBank/DDBJ databases">
        <authorList>
            <person name="Alioto T."/>
            <person name="Alioto T."/>
            <person name="Gomez Garrido J."/>
        </authorList>
    </citation>
    <scope>NUCLEOTIDE SEQUENCE</scope>
    <source>
        <strain evidence="15">A484AB</strain>
    </source>
</reference>
<feature type="region of interest" description="Disordered" evidence="11">
    <location>
        <begin position="141"/>
        <end position="202"/>
    </location>
</feature>
<dbReference type="InterPro" id="IPR027791">
    <property type="entry name" value="Galactosyl_T_C"/>
</dbReference>
<evidence type="ECO:0000256" key="9">
    <source>
        <dbReference type="ARBA" id="ARBA00023136"/>
    </source>
</evidence>
<keyword evidence="5" id="KW-0808">Transferase</keyword>
<evidence type="ECO:0000256" key="12">
    <source>
        <dbReference type="SAM" id="Phobius"/>
    </source>
</evidence>
<dbReference type="PRINTS" id="PR02050">
    <property type="entry name" value="B14GALTRFASE"/>
</dbReference>
<keyword evidence="9 12" id="KW-0472">Membrane</keyword>
<evidence type="ECO:0000259" key="14">
    <source>
        <dbReference type="Pfam" id="PF13733"/>
    </source>
</evidence>
<evidence type="ECO:0000256" key="10">
    <source>
        <dbReference type="ARBA" id="ARBA00023180"/>
    </source>
</evidence>
<feature type="compositionally biased region" description="Polar residues" evidence="11">
    <location>
        <begin position="185"/>
        <end position="202"/>
    </location>
</feature>
<dbReference type="Proteomes" id="UP001152795">
    <property type="component" value="Unassembled WGS sequence"/>
</dbReference>
<dbReference type="Pfam" id="PF13733">
    <property type="entry name" value="Glyco_transf_7N"/>
    <property type="match status" value="1"/>
</dbReference>
<feature type="region of interest" description="Disordered" evidence="11">
    <location>
        <begin position="220"/>
        <end position="281"/>
    </location>
</feature>
<sequence>MTMFILSGRTLAKSFVAMTFLLMGAMLLYFAQEDVENLNHLQYFVLDSNLKENPFAGTGNVIRTNTNKHSQTTSAESQAQRQNSSVPLGHGKSMVLNSGNIRRLNGSNASAAKNNTQIQYGVNGKNSTAAGISVKYAKPLDSQTNIKHSQTTSAESQAQRQNSSVPLGHGKSMVLNSENTRRLNGPNSSAAKNNTQIQNGVNVKNSTAAGISVKYAKPLDSQTNIKHSQTTSAESQAQRQNSSVPLGYGKSMVLNSENTRRLNGPNVSAAKNNTQIQHGVNVKNSTAADIGVKNAKPLDSQNNSQQSNSHMIQPTNRQNVSQAQTKPTELPLCKKPYEELVRCLQVNQSVPNMEDIASSWDEVNWVFNGGAWRPVTCQAASKVAIIIAYRDRYAQLKIFLRHMHPILKRQLLDYRIIVVEQNSDALFNKGMLFNIGYKEALRLHDFQCFVFHDVDLLLEDDRNYYGCALNPRHLSVAVDKFGYRLPYFTICGGVVSFTKEQFEKINGYSNIYWGWGGEDDDLYQRACELNKSHIIIEYIIDYFVYFLFCDIISTDEDPGLRIESFAVINLRGVSLLYSIVEIVV</sequence>
<name>A0A7D9J7N0_PARCT</name>
<evidence type="ECO:0000256" key="7">
    <source>
        <dbReference type="ARBA" id="ARBA00022968"/>
    </source>
</evidence>
<keyword evidence="6 12" id="KW-0812">Transmembrane</keyword>
<dbReference type="Pfam" id="PF02709">
    <property type="entry name" value="Glyco_transf_7C"/>
    <property type="match status" value="1"/>
</dbReference>
<evidence type="ECO:0000259" key="13">
    <source>
        <dbReference type="Pfam" id="PF02709"/>
    </source>
</evidence>
<comment type="similarity">
    <text evidence="3">Belongs to the glycosyltransferase 7 family.</text>
</comment>
<feature type="compositionally biased region" description="Polar residues" evidence="11">
    <location>
        <begin position="141"/>
        <end position="165"/>
    </location>
</feature>
<evidence type="ECO:0000256" key="4">
    <source>
        <dbReference type="ARBA" id="ARBA00022676"/>
    </source>
</evidence>
<evidence type="ECO:0000256" key="2">
    <source>
        <dbReference type="ARBA" id="ARBA00004922"/>
    </source>
</evidence>
<evidence type="ECO:0000256" key="8">
    <source>
        <dbReference type="ARBA" id="ARBA00022989"/>
    </source>
</evidence>
<dbReference type="InterPro" id="IPR003859">
    <property type="entry name" value="Galactosyl_T"/>
</dbReference>
<keyword evidence="10" id="KW-0325">Glycoprotein</keyword>
<feature type="region of interest" description="Disordered" evidence="11">
    <location>
        <begin position="67"/>
        <end position="98"/>
    </location>
</feature>
<dbReference type="Gene3D" id="3.90.550.10">
    <property type="entry name" value="Spore Coat Polysaccharide Biosynthesis Protein SpsA, Chain A"/>
    <property type="match status" value="1"/>
</dbReference>
<comment type="caution">
    <text evidence="15">The sequence shown here is derived from an EMBL/GenBank/DDBJ whole genome shotgun (WGS) entry which is preliminary data.</text>
</comment>
<dbReference type="GO" id="GO:0016020">
    <property type="term" value="C:membrane"/>
    <property type="evidence" value="ECO:0007669"/>
    <property type="project" value="UniProtKB-SubCell"/>
</dbReference>
<keyword evidence="7" id="KW-0735">Signal-anchor</keyword>